<evidence type="ECO:0000313" key="3">
    <source>
        <dbReference type="Proteomes" id="UP000183487"/>
    </source>
</evidence>
<evidence type="ECO:0000313" key="2">
    <source>
        <dbReference type="EMBL" id="SDR41074.1"/>
    </source>
</evidence>
<organism evidence="2 3">
    <name type="scientific">Paraburkholderia fungorum</name>
    <dbReference type="NCBI Taxonomy" id="134537"/>
    <lineage>
        <taxon>Bacteria</taxon>
        <taxon>Pseudomonadati</taxon>
        <taxon>Pseudomonadota</taxon>
        <taxon>Betaproteobacteria</taxon>
        <taxon>Burkholderiales</taxon>
        <taxon>Burkholderiaceae</taxon>
        <taxon>Paraburkholderia</taxon>
    </lineage>
</organism>
<keyword evidence="3" id="KW-1185">Reference proteome</keyword>
<evidence type="ECO:0000256" key="1">
    <source>
        <dbReference type="SAM" id="SignalP"/>
    </source>
</evidence>
<dbReference type="EMBL" id="FNKP01000002">
    <property type="protein sequence ID" value="SDR41074.1"/>
    <property type="molecule type" value="Genomic_DNA"/>
</dbReference>
<dbReference type="AlphaFoldDB" id="A0A1H1ITR3"/>
<feature type="signal peptide" evidence="1">
    <location>
        <begin position="1"/>
        <end position="25"/>
    </location>
</feature>
<protein>
    <submittedName>
        <fullName evidence="2">Uncharacterized protein</fullName>
    </submittedName>
</protein>
<dbReference type="Proteomes" id="UP000183487">
    <property type="component" value="Unassembled WGS sequence"/>
</dbReference>
<feature type="chain" id="PRO_5010384189" evidence="1">
    <location>
        <begin position="26"/>
        <end position="279"/>
    </location>
</feature>
<sequence length="279" mass="29699">MVTYRTVVAALGAHLHLACWAQAGAAPGRACEHSVRADNRLTRARPPQWNRLWFGRGRKRSDEPNRSWRLGLVADGLSKPVERGRPDWPGADSVRVVAGSRNGGGQQIRPDSTARAPYGFRRAVAPGASDIPAATIGAHLYDGTQLPHQPDTTSASQELQGRSLKKPIALRAEYSGVPGKHRRAVCSISSAISVSAASVAAISPEHSSKPVVREGCIEAAPVIDSSLSKPAGNRAMKIGDRSTKKIATHAESDREPFRVSHCISMAAAVECDVAAKETL</sequence>
<reference evidence="3" key="1">
    <citation type="submission" date="2016-10" db="EMBL/GenBank/DDBJ databases">
        <authorList>
            <person name="Varghese N."/>
            <person name="Submissions S."/>
        </authorList>
    </citation>
    <scope>NUCLEOTIDE SEQUENCE [LARGE SCALE GENOMIC DNA]</scope>
    <source>
        <strain evidence="3">GAS106B</strain>
    </source>
</reference>
<keyword evidence="1" id="KW-0732">Signal</keyword>
<name>A0A1H1ITR3_9BURK</name>
<proteinExistence type="predicted"/>
<accession>A0A1H1ITR3</accession>
<gene>
    <name evidence="2" type="ORF">SAMN05443245_5659</name>
</gene>